<evidence type="ECO:0000256" key="3">
    <source>
        <dbReference type="ARBA" id="ARBA00023015"/>
    </source>
</evidence>
<evidence type="ECO:0000256" key="2">
    <source>
        <dbReference type="ARBA" id="ARBA00008035"/>
    </source>
</evidence>
<feature type="domain" description="Enhancer of polycomb-like N-terminal" evidence="8">
    <location>
        <begin position="508"/>
        <end position="593"/>
    </location>
</feature>
<evidence type="ECO:0000313" key="9">
    <source>
        <dbReference type="EMBL" id="KAL3650060.1"/>
    </source>
</evidence>
<feature type="compositionally biased region" description="Low complexity" evidence="7">
    <location>
        <begin position="328"/>
        <end position="338"/>
    </location>
</feature>
<evidence type="ECO:0000313" key="10">
    <source>
        <dbReference type="Proteomes" id="UP001632038"/>
    </source>
</evidence>
<evidence type="ECO:0000256" key="5">
    <source>
        <dbReference type="ARBA" id="ARBA00023242"/>
    </source>
</evidence>
<comment type="similarity">
    <text evidence="2 6">Belongs to the enhancer of polycomb family.</text>
</comment>
<dbReference type="AlphaFoldDB" id="A0ABD3E6F9"/>
<dbReference type="InterPro" id="IPR019542">
    <property type="entry name" value="Enhancer_polycomb-like_N"/>
</dbReference>
<dbReference type="PANTHER" id="PTHR14898">
    <property type="entry name" value="ENHANCER OF POLYCOMB"/>
    <property type="match status" value="1"/>
</dbReference>
<keyword evidence="4 6" id="KW-0804">Transcription</keyword>
<name>A0ABD3E6F9_9LAMI</name>
<comment type="caution">
    <text evidence="9">The sequence shown here is derived from an EMBL/GenBank/DDBJ whole genome shotgun (WGS) entry which is preliminary data.</text>
</comment>
<dbReference type="GO" id="GO:0005634">
    <property type="term" value="C:nucleus"/>
    <property type="evidence" value="ECO:0007669"/>
    <property type="project" value="UniProtKB-SubCell"/>
</dbReference>
<keyword evidence="5 6" id="KW-0539">Nucleus</keyword>
<keyword evidence="10" id="KW-1185">Reference proteome</keyword>
<sequence>MPSVGMRRSTRVFGARVLRSGRKLWTEPYKGTKNVRSYHAENKWTELLEHSSDVCKKIRYENENNASGDVKMEERPSEGNDVEVTNEDKMYGIVYRRKRKRAELGKTCFTEDRRFVKKFYRKQWRKKSKTASFETCWDSVCKTRDLAVVVNGRPCEYGYWMSCFLTTVLSYMTRVRIGVRRLSKFLLAEPIFGAYLSHGVLFLQDSTTAKNPCISIISGSKSLIPLFSINFSAIPSFFVNIQSSMYLRSSHLPYMFVAHSLDIYGKDADKSYEMNIAGMIDEDMSDNYEEHPFQTPYIEPQDFIALESYVQSTKKDLSHTSLGVNKSSLRSFQSRSSRTIQKRRSSMRRKRGRTPTGFRVQKANGTLATDFFRIRQENIAQFSNKTIPASKNSRVQKCTPFSDVFASGCSVNLLITEPDLCYREECAKITLELSAEKQWFLTVTKAGEKKYCLSAEKVMRPCSTNRFTHAMVWTFDGKSKLEFLDKQDWYTFKELYKECYDRNMLLASASVIPVPGVQEVYVPVSTYYKPYVRPDSYISVKDDELMRALVKKSANYDMDSDDEAWLAELNNKLFVGETVTHDSFELIIDAFEKGSHCNPDEVLDDQPVFDNFLHLEAREVIEAVHGYWVKKRKQKRAALVRIFQLYQPRRTQVIPKAIFRKKRSFKRHANHHVGKGKRRPILHAIAAEQGTLEQQNNVQKLREAKADAGRFEGLAIIKRQKAQMLMANADLATYKALMALKIAEAAQIAEAPEKVQSFFPVNLTE</sequence>
<dbReference type="EMBL" id="JAVIJP010000007">
    <property type="protein sequence ID" value="KAL3650060.1"/>
    <property type="molecule type" value="Genomic_DNA"/>
</dbReference>
<protein>
    <recommendedName>
        <fullName evidence="6">Enhancer of polycomb-like protein</fullName>
    </recommendedName>
</protein>
<organism evidence="9 10">
    <name type="scientific">Castilleja foliolosa</name>
    <dbReference type="NCBI Taxonomy" id="1961234"/>
    <lineage>
        <taxon>Eukaryota</taxon>
        <taxon>Viridiplantae</taxon>
        <taxon>Streptophyta</taxon>
        <taxon>Embryophyta</taxon>
        <taxon>Tracheophyta</taxon>
        <taxon>Spermatophyta</taxon>
        <taxon>Magnoliopsida</taxon>
        <taxon>eudicotyledons</taxon>
        <taxon>Gunneridae</taxon>
        <taxon>Pentapetalae</taxon>
        <taxon>asterids</taxon>
        <taxon>lamiids</taxon>
        <taxon>Lamiales</taxon>
        <taxon>Orobanchaceae</taxon>
        <taxon>Pedicularideae</taxon>
        <taxon>Castillejinae</taxon>
        <taxon>Castilleja</taxon>
    </lineage>
</organism>
<evidence type="ECO:0000259" key="8">
    <source>
        <dbReference type="Pfam" id="PF10513"/>
    </source>
</evidence>
<dbReference type="Proteomes" id="UP001632038">
    <property type="component" value="Unassembled WGS sequence"/>
</dbReference>
<dbReference type="Pfam" id="PF10513">
    <property type="entry name" value="EPL1"/>
    <property type="match status" value="1"/>
</dbReference>
<feature type="compositionally biased region" description="Basic residues" evidence="7">
    <location>
        <begin position="340"/>
        <end position="353"/>
    </location>
</feature>
<evidence type="ECO:0000256" key="7">
    <source>
        <dbReference type="SAM" id="MobiDB-lite"/>
    </source>
</evidence>
<gene>
    <name evidence="9" type="ORF">CASFOL_006463</name>
</gene>
<evidence type="ECO:0000256" key="1">
    <source>
        <dbReference type="ARBA" id="ARBA00004123"/>
    </source>
</evidence>
<proteinExistence type="inferred from homology"/>
<reference evidence="10" key="1">
    <citation type="journal article" date="2024" name="IScience">
        <title>Strigolactones Initiate the Formation of Haustorium-like Structures in Castilleja.</title>
        <authorList>
            <person name="Buerger M."/>
            <person name="Peterson D."/>
            <person name="Chory J."/>
        </authorList>
    </citation>
    <scope>NUCLEOTIDE SEQUENCE [LARGE SCALE GENOMIC DNA]</scope>
</reference>
<keyword evidence="3 6" id="KW-0805">Transcription regulation</keyword>
<feature type="region of interest" description="Disordered" evidence="7">
    <location>
        <begin position="328"/>
        <end position="356"/>
    </location>
</feature>
<evidence type="ECO:0000256" key="6">
    <source>
        <dbReference type="RuleBase" id="RU361124"/>
    </source>
</evidence>
<accession>A0ABD3E6F9</accession>
<evidence type="ECO:0000256" key="4">
    <source>
        <dbReference type="ARBA" id="ARBA00023163"/>
    </source>
</evidence>
<comment type="subcellular location">
    <subcellularLocation>
        <location evidence="1 6">Nucleus</location>
    </subcellularLocation>
</comment>
<dbReference type="GO" id="GO:0035267">
    <property type="term" value="C:NuA4 histone acetyltransferase complex"/>
    <property type="evidence" value="ECO:0007669"/>
    <property type="project" value="UniProtKB-ARBA"/>
</dbReference>
<dbReference type="InterPro" id="IPR024943">
    <property type="entry name" value="Enhancer_polycomb"/>
</dbReference>